<accession>A0ABV0QTE5</accession>
<protein>
    <submittedName>
        <fullName evidence="1">Uncharacterized protein</fullName>
    </submittedName>
</protein>
<organism evidence="1 2">
    <name type="scientific">Xenoophorus captivus</name>
    <dbReference type="NCBI Taxonomy" id="1517983"/>
    <lineage>
        <taxon>Eukaryota</taxon>
        <taxon>Metazoa</taxon>
        <taxon>Chordata</taxon>
        <taxon>Craniata</taxon>
        <taxon>Vertebrata</taxon>
        <taxon>Euteleostomi</taxon>
        <taxon>Actinopterygii</taxon>
        <taxon>Neopterygii</taxon>
        <taxon>Teleostei</taxon>
        <taxon>Neoteleostei</taxon>
        <taxon>Acanthomorphata</taxon>
        <taxon>Ovalentaria</taxon>
        <taxon>Atherinomorphae</taxon>
        <taxon>Cyprinodontiformes</taxon>
        <taxon>Goodeidae</taxon>
        <taxon>Xenoophorus</taxon>
    </lineage>
</organism>
<gene>
    <name evidence="1" type="ORF">XENOCAPTIV_025146</name>
</gene>
<evidence type="ECO:0000313" key="2">
    <source>
        <dbReference type="Proteomes" id="UP001434883"/>
    </source>
</evidence>
<dbReference type="Proteomes" id="UP001434883">
    <property type="component" value="Unassembled WGS sequence"/>
</dbReference>
<name>A0ABV0QTE5_9TELE</name>
<reference evidence="1 2" key="1">
    <citation type="submission" date="2021-06" db="EMBL/GenBank/DDBJ databases">
        <authorList>
            <person name="Palmer J.M."/>
        </authorList>
    </citation>
    <scope>NUCLEOTIDE SEQUENCE [LARGE SCALE GENOMIC DNA]</scope>
    <source>
        <strain evidence="1 2">XC_2019</strain>
        <tissue evidence="1">Muscle</tissue>
    </source>
</reference>
<keyword evidence="2" id="KW-1185">Reference proteome</keyword>
<evidence type="ECO:0000313" key="1">
    <source>
        <dbReference type="EMBL" id="MEQ2199114.1"/>
    </source>
</evidence>
<sequence length="122" mass="13929">MKKSLLSLKLSSVSFFHLYVCGNELVIHFSHAFVSVYVLTGIRISQMFFGFFQTDGHKHTGSNTNVKRVHLLPSFLGKLFAALKALFGTQLCFLMWQTGTEILGRGKRYFVKQSFLHMLFMA</sequence>
<proteinExistence type="predicted"/>
<comment type="caution">
    <text evidence="1">The sequence shown here is derived from an EMBL/GenBank/DDBJ whole genome shotgun (WGS) entry which is preliminary data.</text>
</comment>
<dbReference type="EMBL" id="JAHRIN010022821">
    <property type="protein sequence ID" value="MEQ2199114.1"/>
    <property type="molecule type" value="Genomic_DNA"/>
</dbReference>